<evidence type="ECO:0000256" key="3">
    <source>
        <dbReference type="ARBA" id="ARBA00022643"/>
    </source>
</evidence>
<evidence type="ECO:0000256" key="2">
    <source>
        <dbReference type="ARBA" id="ARBA00022630"/>
    </source>
</evidence>
<evidence type="ECO:0000313" key="7">
    <source>
        <dbReference type="Proteomes" id="UP000198510"/>
    </source>
</evidence>
<reference evidence="6 7" key="1">
    <citation type="submission" date="2016-10" db="EMBL/GenBank/DDBJ databases">
        <authorList>
            <person name="de Groot N.N."/>
        </authorList>
    </citation>
    <scope>NUCLEOTIDE SEQUENCE [LARGE SCALE GENOMIC DNA]</scope>
    <source>
        <strain evidence="6 7">DSM 25186</strain>
    </source>
</reference>
<dbReference type="Pfam" id="PF01613">
    <property type="entry name" value="Flavin_Reduct"/>
    <property type="match status" value="1"/>
</dbReference>
<dbReference type="Gene3D" id="2.30.110.10">
    <property type="entry name" value="Electron Transport, Fmn-binding Protein, Chain A"/>
    <property type="match status" value="1"/>
</dbReference>
<evidence type="ECO:0000256" key="1">
    <source>
        <dbReference type="ARBA" id="ARBA00001917"/>
    </source>
</evidence>
<dbReference type="PANTHER" id="PTHR33798:SF5">
    <property type="entry name" value="FLAVIN REDUCTASE LIKE DOMAIN-CONTAINING PROTEIN"/>
    <property type="match status" value="1"/>
</dbReference>
<gene>
    <name evidence="6" type="ORF">SAMN05421823_102584</name>
</gene>
<organism evidence="6 7">
    <name type="scientific">Catalinimonas alkaloidigena</name>
    <dbReference type="NCBI Taxonomy" id="1075417"/>
    <lineage>
        <taxon>Bacteria</taxon>
        <taxon>Pseudomonadati</taxon>
        <taxon>Bacteroidota</taxon>
        <taxon>Cytophagia</taxon>
        <taxon>Cytophagales</taxon>
        <taxon>Catalimonadaceae</taxon>
        <taxon>Catalinimonas</taxon>
    </lineage>
</organism>
<dbReference type="GO" id="GO:0016646">
    <property type="term" value="F:oxidoreductase activity, acting on the CH-NH group of donors, NAD or NADP as acceptor"/>
    <property type="evidence" value="ECO:0007669"/>
    <property type="project" value="UniProtKB-ARBA"/>
</dbReference>
<evidence type="ECO:0000313" key="6">
    <source>
        <dbReference type="EMBL" id="SDK37463.1"/>
    </source>
</evidence>
<dbReference type="EMBL" id="FNFO01000002">
    <property type="protein sequence ID" value="SDK37463.1"/>
    <property type="molecule type" value="Genomic_DNA"/>
</dbReference>
<dbReference type="GO" id="GO:0010181">
    <property type="term" value="F:FMN binding"/>
    <property type="evidence" value="ECO:0007669"/>
    <property type="project" value="InterPro"/>
</dbReference>
<evidence type="ECO:0000259" key="5">
    <source>
        <dbReference type="Pfam" id="PF01613"/>
    </source>
</evidence>
<name>A0A1G9BD98_9BACT</name>
<dbReference type="InterPro" id="IPR012349">
    <property type="entry name" value="Split_barrel_FMN-bd"/>
</dbReference>
<keyword evidence="3" id="KW-0288">FMN</keyword>
<dbReference type="PANTHER" id="PTHR33798">
    <property type="entry name" value="FLAVOPROTEIN OXYGENASE"/>
    <property type="match status" value="1"/>
</dbReference>
<keyword evidence="2" id="KW-0285">Flavoprotein</keyword>
<sequence length="211" mass="23397">MSTVTFSAHDLKHMERNFRRELINSVAGFKSANLIGTADENGRTNLAVFNSVVHVGANPPYLGFVLRPLTVPRHTFDNIKAIGHYTMNAVHADFVEKAHQTSANYDEGTSEFEVCGLTPFYTKAHPAPYVTESHIRIGLKFTEQHLIKANNTIFMVGEVIEVMVDESILDEDGFVALEAANTVASVGLDAYYQPKRLTRLPYARAEGKLAQ</sequence>
<proteinExistence type="inferred from homology"/>
<dbReference type="SUPFAM" id="SSF50475">
    <property type="entry name" value="FMN-binding split barrel"/>
    <property type="match status" value="1"/>
</dbReference>
<dbReference type="AlphaFoldDB" id="A0A1G9BD98"/>
<dbReference type="RefSeq" id="WP_089680363.1">
    <property type="nucleotide sequence ID" value="NZ_FNFO01000002.1"/>
</dbReference>
<dbReference type="OrthoDB" id="5293996at2"/>
<dbReference type="InterPro" id="IPR002563">
    <property type="entry name" value="Flavin_Rdtase-like_dom"/>
</dbReference>
<protein>
    <submittedName>
        <fullName evidence="6">NADH-FMN oxidoreductase RutF, flavin reductase (DIM6/NTAB) family</fullName>
    </submittedName>
</protein>
<comment type="cofactor">
    <cofactor evidence="1">
        <name>FMN</name>
        <dbReference type="ChEBI" id="CHEBI:58210"/>
    </cofactor>
</comment>
<dbReference type="Proteomes" id="UP000198510">
    <property type="component" value="Unassembled WGS sequence"/>
</dbReference>
<comment type="similarity">
    <text evidence="4">Belongs to the flavoredoxin family.</text>
</comment>
<accession>A0A1G9BD98</accession>
<evidence type="ECO:0000256" key="4">
    <source>
        <dbReference type="ARBA" id="ARBA00038054"/>
    </source>
</evidence>
<feature type="domain" description="Flavin reductase like" evidence="5">
    <location>
        <begin position="29"/>
        <end position="170"/>
    </location>
</feature>
<dbReference type="STRING" id="1075417.SAMN05421823_102584"/>
<keyword evidence="7" id="KW-1185">Reference proteome</keyword>